<keyword evidence="2" id="KW-1185">Reference proteome</keyword>
<gene>
    <name evidence="1" type="ORF">E3O44_15980</name>
</gene>
<reference evidence="1 2" key="1">
    <citation type="submission" date="2019-03" db="EMBL/GenBank/DDBJ databases">
        <title>Genomics of glacier-inhabiting Cryobacterium strains.</title>
        <authorList>
            <person name="Liu Q."/>
            <person name="Xin Y.-H."/>
        </authorList>
    </citation>
    <scope>NUCLEOTIDE SEQUENCE [LARGE SCALE GENOMIC DNA]</scope>
    <source>
        <strain evidence="1 2">MDB2-B</strain>
    </source>
</reference>
<comment type="caution">
    <text evidence="1">The sequence shown here is derived from an EMBL/GenBank/DDBJ whole genome shotgun (WGS) entry which is preliminary data.</text>
</comment>
<sequence>MAHPPSPGSRLLTYATVTVQSDAPAPFTITGVDIWTTHAVVYGQVLDPTADIHWSTPDEVRFDGLPFEVGPLTVEPGPVCGEAGYPGSIAVSTRDAPSPDARTVTLSYGRFEVTGTIGAGARP</sequence>
<proteinExistence type="predicted"/>
<dbReference type="RefSeq" id="WP_134535767.1">
    <property type="nucleotide sequence ID" value="NZ_SOFG01000022.1"/>
</dbReference>
<accession>A0ABY2ICG7</accession>
<evidence type="ECO:0000313" key="2">
    <source>
        <dbReference type="Proteomes" id="UP000297608"/>
    </source>
</evidence>
<organism evidence="1 2">
    <name type="scientific">Cryobacterium algoricola</name>
    <dbReference type="NCBI Taxonomy" id="1259183"/>
    <lineage>
        <taxon>Bacteria</taxon>
        <taxon>Bacillati</taxon>
        <taxon>Actinomycetota</taxon>
        <taxon>Actinomycetes</taxon>
        <taxon>Micrococcales</taxon>
        <taxon>Microbacteriaceae</taxon>
        <taxon>Cryobacterium</taxon>
    </lineage>
</organism>
<protein>
    <submittedName>
        <fullName evidence="1">Uncharacterized protein</fullName>
    </submittedName>
</protein>
<name>A0ABY2ICG7_9MICO</name>
<dbReference type="Proteomes" id="UP000297608">
    <property type="component" value="Unassembled WGS sequence"/>
</dbReference>
<evidence type="ECO:0000313" key="1">
    <source>
        <dbReference type="EMBL" id="TFB84326.1"/>
    </source>
</evidence>
<dbReference type="EMBL" id="SOFG01000022">
    <property type="protein sequence ID" value="TFB84326.1"/>
    <property type="molecule type" value="Genomic_DNA"/>
</dbReference>